<comment type="cofactor">
    <cofactor evidence="1">
        <name>Mg(2+)</name>
        <dbReference type="ChEBI" id="CHEBI:18420"/>
    </cofactor>
</comment>
<gene>
    <name evidence="9" type="ORF">HELGO_WM40119</name>
</gene>
<dbReference type="AlphaFoldDB" id="A0A6S6SUX7"/>
<dbReference type="PANTHER" id="PTHR33653:SF1">
    <property type="entry name" value="RIBONUCLEASE VAPC2"/>
    <property type="match status" value="1"/>
</dbReference>
<dbReference type="Gene3D" id="3.40.50.1010">
    <property type="entry name" value="5'-nuclease"/>
    <property type="match status" value="1"/>
</dbReference>
<keyword evidence="3" id="KW-0540">Nuclease</keyword>
<dbReference type="InterPro" id="IPR029060">
    <property type="entry name" value="PIN-like_dom_sf"/>
</dbReference>
<keyword evidence="6" id="KW-0460">Magnesium</keyword>
<dbReference type="GO" id="GO:0004518">
    <property type="term" value="F:nuclease activity"/>
    <property type="evidence" value="ECO:0007669"/>
    <property type="project" value="UniProtKB-KW"/>
</dbReference>
<reference evidence="9" key="1">
    <citation type="submission" date="2020-01" db="EMBL/GenBank/DDBJ databases">
        <authorList>
            <person name="Meier V. D."/>
            <person name="Meier V D."/>
        </authorList>
    </citation>
    <scope>NUCLEOTIDE SEQUENCE</scope>
    <source>
        <strain evidence="9">HLG_WM_MAG_07</strain>
    </source>
</reference>
<evidence type="ECO:0000256" key="7">
    <source>
        <dbReference type="ARBA" id="ARBA00038093"/>
    </source>
</evidence>
<dbReference type="CDD" id="cd18747">
    <property type="entry name" value="PIN_VapC4-5_FitB-like"/>
    <property type="match status" value="1"/>
</dbReference>
<keyword evidence="4" id="KW-0479">Metal-binding</keyword>
<evidence type="ECO:0000259" key="8">
    <source>
        <dbReference type="Pfam" id="PF01850"/>
    </source>
</evidence>
<evidence type="ECO:0000256" key="3">
    <source>
        <dbReference type="ARBA" id="ARBA00022722"/>
    </source>
</evidence>
<organism evidence="9">
    <name type="scientific">uncultured Thiotrichaceae bacterium</name>
    <dbReference type="NCBI Taxonomy" id="298394"/>
    <lineage>
        <taxon>Bacteria</taxon>
        <taxon>Pseudomonadati</taxon>
        <taxon>Pseudomonadota</taxon>
        <taxon>Gammaproteobacteria</taxon>
        <taxon>Thiotrichales</taxon>
        <taxon>Thiotrichaceae</taxon>
        <taxon>environmental samples</taxon>
    </lineage>
</organism>
<proteinExistence type="inferred from homology"/>
<evidence type="ECO:0000256" key="1">
    <source>
        <dbReference type="ARBA" id="ARBA00001946"/>
    </source>
</evidence>
<name>A0A6S6SUX7_9GAMM</name>
<evidence type="ECO:0000256" key="5">
    <source>
        <dbReference type="ARBA" id="ARBA00022801"/>
    </source>
</evidence>
<dbReference type="InterPro" id="IPR002716">
    <property type="entry name" value="PIN_dom"/>
</dbReference>
<feature type="domain" description="PIN" evidence="8">
    <location>
        <begin position="5"/>
        <end position="129"/>
    </location>
</feature>
<comment type="similarity">
    <text evidence="7">Belongs to the PINc/VapC protein family.</text>
</comment>
<evidence type="ECO:0000256" key="6">
    <source>
        <dbReference type="ARBA" id="ARBA00022842"/>
    </source>
</evidence>
<evidence type="ECO:0000256" key="2">
    <source>
        <dbReference type="ARBA" id="ARBA00022649"/>
    </source>
</evidence>
<sequence length="139" mass="15566">MGVKYLLDTNILSELSKEEPDPNVLASLNKYGDHCATAALVIHEINYGIQRLPEGKLKANLQIFLQQLEVYEFQVLPYDKAAAHYHASERARLAAKGLTPSFVDGQIAAISATNNLILVTRNTKDFENFSEISLENWFV</sequence>
<keyword evidence="5" id="KW-0378">Hydrolase</keyword>
<dbReference type="EMBL" id="CACVAY010000068">
    <property type="protein sequence ID" value="CAA6814380.1"/>
    <property type="molecule type" value="Genomic_DNA"/>
</dbReference>
<dbReference type="SUPFAM" id="SSF88723">
    <property type="entry name" value="PIN domain-like"/>
    <property type="match status" value="1"/>
</dbReference>
<dbReference type="Pfam" id="PF01850">
    <property type="entry name" value="PIN"/>
    <property type="match status" value="1"/>
</dbReference>
<evidence type="ECO:0000256" key="4">
    <source>
        <dbReference type="ARBA" id="ARBA00022723"/>
    </source>
</evidence>
<keyword evidence="2" id="KW-1277">Toxin-antitoxin system</keyword>
<dbReference type="GO" id="GO:0016787">
    <property type="term" value="F:hydrolase activity"/>
    <property type="evidence" value="ECO:0007669"/>
    <property type="project" value="UniProtKB-KW"/>
</dbReference>
<dbReference type="PANTHER" id="PTHR33653">
    <property type="entry name" value="RIBONUCLEASE VAPC2"/>
    <property type="match status" value="1"/>
</dbReference>
<evidence type="ECO:0000313" key="9">
    <source>
        <dbReference type="EMBL" id="CAA6814380.1"/>
    </source>
</evidence>
<accession>A0A6S6SUX7</accession>
<protein>
    <submittedName>
        <fullName evidence="9">Twitching motility protein PilT</fullName>
    </submittedName>
</protein>
<dbReference type="GO" id="GO:0046872">
    <property type="term" value="F:metal ion binding"/>
    <property type="evidence" value="ECO:0007669"/>
    <property type="project" value="UniProtKB-KW"/>
</dbReference>
<dbReference type="InterPro" id="IPR050556">
    <property type="entry name" value="Type_II_TA_system_RNase"/>
</dbReference>